<accession>A0A9D1F9M1</accession>
<feature type="transmembrane region" description="Helical" evidence="13">
    <location>
        <begin position="12"/>
        <end position="32"/>
    </location>
</feature>
<evidence type="ECO:0000256" key="3">
    <source>
        <dbReference type="ARBA" id="ARBA00022516"/>
    </source>
</evidence>
<keyword evidence="11" id="KW-1208">Phospholipid metabolism</keyword>
<dbReference type="PANTHER" id="PTHR21248">
    <property type="entry name" value="CARDIOLIPIN SYNTHASE"/>
    <property type="match status" value="1"/>
</dbReference>
<dbReference type="Proteomes" id="UP000886741">
    <property type="component" value="Unassembled WGS sequence"/>
</dbReference>
<evidence type="ECO:0000259" key="14">
    <source>
        <dbReference type="PROSITE" id="PS50035"/>
    </source>
</evidence>
<dbReference type="CDD" id="cd09160">
    <property type="entry name" value="PLDc_SMU_988_like_2"/>
    <property type="match status" value="1"/>
</dbReference>
<dbReference type="Gene3D" id="3.30.870.10">
    <property type="entry name" value="Endonuclease Chain A"/>
    <property type="match status" value="2"/>
</dbReference>
<dbReference type="InterPro" id="IPR001736">
    <property type="entry name" value="PLipase_D/transphosphatidylase"/>
</dbReference>
<evidence type="ECO:0000256" key="2">
    <source>
        <dbReference type="ARBA" id="ARBA00022475"/>
    </source>
</evidence>
<dbReference type="SMART" id="SM00155">
    <property type="entry name" value="PLDc"/>
    <property type="match status" value="2"/>
</dbReference>
<dbReference type="EMBL" id="DVJJ01000089">
    <property type="protein sequence ID" value="HIS64904.1"/>
    <property type="molecule type" value="Genomic_DNA"/>
</dbReference>
<dbReference type="InterPro" id="IPR022924">
    <property type="entry name" value="Cardiolipin_synthase"/>
</dbReference>
<feature type="transmembrane region" description="Helical" evidence="13">
    <location>
        <begin position="68"/>
        <end position="86"/>
    </location>
</feature>
<evidence type="ECO:0000256" key="13">
    <source>
        <dbReference type="SAM" id="Phobius"/>
    </source>
</evidence>
<gene>
    <name evidence="15" type="primary">cls</name>
    <name evidence="15" type="ORF">IAA83_05990</name>
</gene>
<organism evidence="15 16">
    <name type="scientific">Candidatus Avoscillospira avistercoris</name>
    <dbReference type="NCBI Taxonomy" id="2840707"/>
    <lineage>
        <taxon>Bacteria</taxon>
        <taxon>Bacillati</taxon>
        <taxon>Bacillota</taxon>
        <taxon>Clostridia</taxon>
        <taxon>Eubacteriales</taxon>
        <taxon>Oscillospiraceae</taxon>
        <taxon>Oscillospiraceae incertae sedis</taxon>
        <taxon>Candidatus Avoscillospira</taxon>
    </lineage>
</organism>
<evidence type="ECO:0000256" key="10">
    <source>
        <dbReference type="ARBA" id="ARBA00023209"/>
    </source>
</evidence>
<evidence type="ECO:0000256" key="4">
    <source>
        <dbReference type="ARBA" id="ARBA00022679"/>
    </source>
</evidence>
<evidence type="ECO:0000256" key="6">
    <source>
        <dbReference type="ARBA" id="ARBA00022737"/>
    </source>
</evidence>
<dbReference type="Pfam" id="PF13091">
    <property type="entry name" value="PLDc_2"/>
    <property type="match status" value="2"/>
</dbReference>
<dbReference type="PANTHER" id="PTHR21248:SF22">
    <property type="entry name" value="PHOSPHOLIPASE D"/>
    <property type="match status" value="1"/>
</dbReference>
<evidence type="ECO:0000313" key="15">
    <source>
        <dbReference type="EMBL" id="HIS64904.1"/>
    </source>
</evidence>
<reference evidence="15" key="2">
    <citation type="journal article" date="2021" name="PeerJ">
        <title>Extensive microbial diversity within the chicken gut microbiome revealed by metagenomics and culture.</title>
        <authorList>
            <person name="Gilroy R."/>
            <person name="Ravi A."/>
            <person name="Getino M."/>
            <person name="Pursley I."/>
            <person name="Horton D.L."/>
            <person name="Alikhan N.F."/>
            <person name="Baker D."/>
            <person name="Gharbi K."/>
            <person name="Hall N."/>
            <person name="Watson M."/>
            <person name="Adriaenssens E.M."/>
            <person name="Foster-Nyarko E."/>
            <person name="Jarju S."/>
            <person name="Secka A."/>
            <person name="Antonio M."/>
            <person name="Oren A."/>
            <person name="Chaudhuri R.R."/>
            <person name="La Ragione R."/>
            <person name="Hildebrand F."/>
            <person name="Pallen M.J."/>
        </authorList>
    </citation>
    <scope>NUCLEOTIDE SEQUENCE</scope>
    <source>
        <strain evidence="15">ChiBcec16-1751</strain>
    </source>
</reference>
<dbReference type="PROSITE" id="PS50035">
    <property type="entry name" value="PLD"/>
    <property type="match status" value="2"/>
</dbReference>
<feature type="transmembrane region" description="Helical" evidence="13">
    <location>
        <begin position="38"/>
        <end position="56"/>
    </location>
</feature>
<evidence type="ECO:0000256" key="12">
    <source>
        <dbReference type="NCBIfam" id="TIGR04265"/>
    </source>
</evidence>
<dbReference type="GO" id="GO:0008808">
    <property type="term" value="F:cardiolipin synthase activity"/>
    <property type="evidence" value="ECO:0007669"/>
    <property type="project" value="UniProtKB-UniRule"/>
</dbReference>
<evidence type="ECO:0000256" key="5">
    <source>
        <dbReference type="ARBA" id="ARBA00022692"/>
    </source>
</evidence>
<dbReference type="InterPro" id="IPR025202">
    <property type="entry name" value="PLD-like_dom"/>
</dbReference>
<dbReference type="CDD" id="cd09154">
    <property type="entry name" value="PLDc_SMU_988_like_1"/>
    <property type="match status" value="1"/>
</dbReference>
<dbReference type="AlphaFoldDB" id="A0A9D1F9M1"/>
<keyword evidence="3" id="KW-0444">Lipid biosynthesis</keyword>
<dbReference type="SUPFAM" id="SSF56024">
    <property type="entry name" value="Phospholipase D/nuclease"/>
    <property type="match status" value="2"/>
</dbReference>
<dbReference type="NCBIfam" id="TIGR04265">
    <property type="entry name" value="bac_cardiolipin"/>
    <property type="match status" value="1"/>
</dbReference>
<dbReference type="EC" id="2.7.8.-" evidence="12"/>
<sequence>MKSYFKLLFQRAVVVSLCLLIQVGVLVFGVHYLSGYSVWFNIGMDIVAWLAVIWIVSCRTEPTYKIAWIIPILALPLFGISFYLLFGGNRLSRRLKRRMQTVQQIHMDNLTQDMRVLEREQALSPEAALQSNYLIRVAGCPVCENTESTYYACGEAAVGDMLDAIARAERYIFLEYFIIQTGRLWEQMLRLLRKKAAAGVDVRVIYDDFGCIMTLPGGYWRKLEKVGIKACPFNPYVPVLSSRLNNRDHRKFLIVDGEIGFTGGMNLADEYINLEERFGYWKDCVIRLKGEAVWPMTVMFLAMWAQIKGWKETVSFYKPPRPIAISKRPHGFVQPFADSPLDNEPVGDTVFFNLITKARRSVYIMTPYLIISDKMISALTVAVKNGVDVRIITPGIPDKKMVFAVTRAHYADLLSQGVKIYEYSPGFVHAKVVCVDREYAVVGTVNFDFRSLYLHFEDGVWLYKADCVGAVARDFDETFQLCHRMSLAEVRSWPIHRRLAGAFLRLFSPLM</sequence>
<keyword evidence="8" id="KW-0443">Lipid metabolism</keyword>
<dbReference type="GO" id="GO:0005886">
    <property type="term" value="C:plasma membrane"/>
    <property type="evidence" value="ECO:0007669"/>
    <property type="project" value="UniProtKB-SubCell"/>
</dbReference>
<evidence type="ECO:0000256" key="9">
    <source>
        <dbReference type="ARBA" id="ARBA00023136"/>
    </source>
</evidence>
<proteinExistence type="predicted"/>
<feature type="domain" description="PLD phosphodiesterase" evidence="14">
    <location>
        <begin position="244"/>
        <end position="271"/>
    </location>
</feature>
<evidence type="ECO:0000256" key="8">
    <source>
        <dbReference type="ARBA" id="ARBA00023098"/>
    </source>
</evidence>
<keyword evidence="9 13" id="KW-0472">Membrane</keyword>
<dbReference type="Pfam" id="PF13396">
    <property type="entry name" value="PLDc_N"/>
    <property type="match status" value="1"/>
</dbReference>
<keyword evidence="4" id="KW-0808">Transferase</keyword>
<dbReference type="InterPro" id="IPR027379">
    <property type="entry name" value="CLS_N"/>
</dbReference>
<name>A0A9D1F9M1_9FIRM</name>
<keyword evidence="6" id="KW-0677">Repeat</keyword>
<evidence type="ECO:0000256" key="11">
    <source>
        <dbReference type="ARBA" id="ARBA00023264"/>
    </source>
</evidence>
<feature type="domain" description="PLD phosphodiesterase" evidence="14">
    <location>
        <begin position="424"/>
        <end position="451"/>
    </location>
</feature>
<evidence type="ECO:0000256" key="1">
    <source>
        <dbReference type="ARBA" id="ARBA00004651"/>
    </source>
</evidence>
<evidence type="ECO:0000256" key="7">
    <source>
        <dbReference type="ARBA" id="ARBA00022989"/>
    </source>
</evidence>
<reference evidence="15" key="1">
    <citation type="submission" date="2020-10" db="EMBL/GenBank/DDBJ databases">
        <authorList>
            <person name="Gilroy R."/>
        </authorList>
    </citation>
    <scope>NUCLEOTIDE SEQUENCE</scope>
    <source>
        <strain evidence="15">ChiBcec16-1751</strain>
    </source>
</reference>
<keyword evidence="7 13" id="KW-1133">Transmembrane helix</keyword>
<evidence type="ECO:0000313" key="16">
    <source>
        <dbReference type="Proteomes" id="UP000886741"/>
    </source>
</evidence>
<keyword evidence="5 13" id="KW-0812">Transmembrane</keyword>
<protein>
    <recommendedName>
        <fullName evidence="12">Cardiolipin synthase</fullName>
        <ecNumber evidence="12">2.7.8.-</ecNumber>
    </recommendedName>
</protein>
<keyword evidence="10" id="KW-0594">Phospholipid biosynthesis</keyword>
<keyword evidence="2" id="KW-1003">Cell membrane</keyword>
<comment type="caution">
    <text evidence="15">The sequence shown here is derived from an EMBL/GenBank/DDBJ whole genome shotgun (WGS) entry which is preliminary data.</text>
</comment>
<comment type="subcellular location">
    <subcellularLocation>
        <location evidence="1">Cell membrane</location>
        <topology evidence="1">Multi-pass membrane protein</topology>
    </subcellularLocation>
</comment>
<dbReference type="GO" id="GO:0032049">
    <property type="term" value="P:cardiolipin biosynthetic process"/>
    <property type="evidence" value="ECO:0007669"/>
    <property type="project" value="UniProtKB-UniRule"/>
</dbReference>